<keyword evidence="1" id="KW-0472">Membrane</keyword>
<protein>
    <recommendedName>
        <fullName evidence="3">Transmembrane protein</fullName>
    </recommendedName>
</protein>
<proteinExistence type="predicted"/>
<sequence length="102" mass="12200">MAQDQSQKFLFLVLISAFIFVWFLRCKCQNNETYSPYRRTGGCPPRTGHNYLDAYEQEDYYRKYPYVYPTPQSYTTALYAGRRQLNRSLKAQKEKILHNIIL</sequence>
<evidence type="ECO:0000256" key="1">
    <source>
        <dbReference type="SAM" id="Phobius"/>
    </source>
</evidence>
<dbReference type="EMBL" id="MK500334">
    <property type="protein sequence ID" value="QBK86532.1"/>
    <property type="molecule type" value="Genomic_DNA"/>
</dbReference>
<reference evidence="2" key="1">
    <citation type="journal article" date="2019" name="MBio">
        <title>Virus Genomes from Deep Sea Sediments Expand the Ocean Megavirome and Support Independent Origins of Viral Gigantism.</title>
        <authorList>
            <person name="Backstrom D."/>
            <person name="Yutin N."/>
            <person name="Jorgensen S.L."/>
            <person name="Dharamshi J."/>
            <person name="Homa F."/>
            <person name="Zaremba-Niedwiedzka K."/>
            <person name="Spang A."/>
            <person name="Wolf Y.I."/>
            <person name="Koonin E.V."/>
            <person name="Ettema T.J."/>
        </authorList>
    </citation>
    <scope>NUCLEOTIDE SEQUENCE</scope>
</reference>
<name>A0A481YTM7_9VIRU</name>
<organism evidence="2">
    <name type="scientific">Marseillevirus LCMAC102</name>
    <dbReference type="NCBI Taxonomy" id="2506603"/>
    <lineage>
        <taxon>Viruses</taxon>
        <taxon>Varidnaviria</taxon>
        <taxon>Bamfordvirae</taxon>
        <taxon>Nucleocytoviricota</taxon>
        <taxon>Megaviricetes</taxon>
        <taxon>Pimascovirales</taxon>
        <taxon>Pimascovirales incertae sedis</taxon>
        <taxon>Marseilleviridae</taxon>
    </lineage>
</organism>
<feature type="transmembrane region" description="Helical" evidence="1">
    <location>
        <begin position="9"/>
        <end position="25"/>
    </location>
</feature>
<evidence type="ECO:0008006" key="3">
    <source>
        <dbReference type="Google" id="ProtNLM"/>
    </source>
</evidence>
<keyword evidence="1" id="KW-1133">Transmembrane helix</keyword>
<evidence type="ECO:0000313" key="2">
    <source>
        <dbReference type="EMBL" id="QBK86532.1"/>
    </source>
</evidence>
<keyword evidence="1" id="KW-0812">Transmembrane</keyword>
<accession>A0A481YTM7</accession>
<gene>
    <name evidence="2" type="ORF">LCMAC102_03270</name>
</gene>